<sequence length="189" mass="20691">MHIQLVLLLGTAVASVMGASVQVPRSDGYKPTDLGDGLFTASFGDDGLVNVTRINDIEPEDTPEVSPAGLARRAIPITRFGCYSASRNHGDWERARSQFKNLCNQRVKIPGNGILYAVSGKQVAFGCSWGGSNGCSGREFDDFLDYINRKCGGWKGGWVDMDRWAKQYGMQQRGEAICGKGNRVQWPKL</sequence>
<reference evidence="2" key="1">
    <citation type="submission" date="2023-02" db="EMBL/GenBank/DDBJ databases">
        <title>Colletotrichum kahawae CIFC_Que2 genome sequencing and assembly.</title>
        <authorList>
            <person name="Baroncelli R."/>
        </authorList>
    </citation>
    <scope>NUCLEOTIDE SEQUENCE</scope>
    <source>
        <strain evidence="2">CIFC_Que2</strain>
    </source>
</reference>
<organism evidence="2 3">
    <name type="scientific">Colletotrichum kahawae</name>
    <name type="common">Coffee berry disease fungus</name>
    <dbReference type="NCBI Taxonomy" id="34407"/>
    <lineage>
        <taxon>Eukaryota</taxon>
        <taxon>Fungi</taxon>
        <taxon>Dikarya</taxon>
        <taxon>Ascomycota</taxon>
        <taxon>Pezizomycotina</taxon>
        <taxon>Sordariomycetes</taxon>
        <taxon>Hypocreomycetidae</taxon>
        <taxon>Glomerellales</taxon>
        <taxon>Glomerellaceae</taxon>
        <taxon>Colletotrichum</taxon>
        <taxon>Colletotrichum gloeosporioides species complex</taxon>
    </lineage>
</organism>
<evidence type="ECO:0000313" key="2">
    <source>
        <dbReference type="EMBL" id="KAK2776373.1"/>
    </source>
</evidence>
<evidence type="ECO:0008006" key="4">
    <source>
        <dbReference type="Google" id="ProtNLM"/>
    </source>
</evidence>
<feature type="signal peptide" evidence="1">
    <location>
        <begin position="1"/>
        <end position="18"/>
    </location>
</feature>
<dbReference type="AlphaFoldDB" id="A0AAD9YV78"/>
<evidence type="ECO:0000256" key="1">
    <source>
        <dbReference type="SAM" id="SignalP"/>
    </source>
</evidence>
<comment type="caution">
    <text evidence="2">The sequence shown here is derived from an EMBL/GenBank/DDBJ whole genome shotgun (WGS) entry which is preliminary data.</text>
</comment>
<evidence type="ECO:0000313" key="3">
    <source>
        <dbReference type="Proteomes" id="UP001281614"/>
    </source>
</evidence>
<keyword evidence="1" id="KW-0732">Signal</keyword>
<dbReference type="Proteomes" id="UP001281614">
    <property type="component" value="Unassembled WGS sequence"/>
</dbReference>
<keyword evidence="3" id="KW-1185">Reference proteome</keyword>
<protein>
    <recommendedName>
        <fullName evidence="4">Secreted protein</fullName>
    </recommendedName>
</protein>
<dbReference type="EMBL" id="VYYT01000028">
    <property type="protein sequence ID" value="KAK2776373.1"/>
    <property type="molecule type" value="Genomic_DNA"/>
</dbReference>
<name>A0AAD9YV78_COLKA</name>
<proteinExistence type="predicted"/>
<gene>
    <name evidence="2" type="ORF">CKAH01_12427</name>
</gene>
<feature type="chain" id="PRO_5042115481" description="Secreted protein" evidence="1">
    <location>
        <begin position="19"/>
        <end position="189"/>
    </location>
</feature>
<accession>A0AAD9YV78</accession>